<dbReference type="InterPro" id="IPR003661">
    <property type="entry name" value="HisK_dim/P_dom"/>
</dbReference>
<evidence type="ECO:0000256" key="5">
    <source>
        <dbReference type="ARBA" id="ARBA00022777"/>
    </source>
</evidence>
<keyword evidence="4" id="KW-0808">Transferase</keyword>
<evidence type="ECO:0000256" key="3">
    <source>
        <dbReference type="ARBA" id="ARBA00022553"/>
    </source>
</evidence>
<dbReference type="RefSeq" id="WP_190349139.1">
    <property type="nucleotide sequence ID" value="NZ_JACJPY010000003.1"/>
</dbReference>
<dbReference type="Gene3D" id="1.10.287.130">
    <property type="match status" value="1"/>
</dbReference>
<dbReference type="InterPro" id="IPR005467">
    <property type="entry name" value="His_kinase_dom"/>
</dbReference>
<dbReference type="EMBL" id="JACJPY010000003">
    <property type="protein sequence ID" value="MBD2148797.1"/>
    <property type="molecule type" value="Genomic_DNA"/>
</dbReference>
<proteinExistence type="predicted"/>
<dbReference type="Pfam" id="PF02518">
    <property type="entry name" value="HATPase_c"/>
    <property type="match status" value="1"/>
</dbReference>
<evidence type="ECO:0000256" key="6">
    <source>
        <dbReference type="ARBA" id="ARBA00023012"/>
    </source>
</evidence>
<dbReference type="SMART" id="SM00387">
    <property type="entry name" value="HATPase_c"/>
    <property type="match status" value="1"/>
</dbReference>
<dbReference type="Gene3D" id="3.30.565.10">
    <property type="entry name" value="Histidine kinase-like ATPase, C-terminal domain"/>
    <property type="match status" value="1"/>
</dbReference>
<dbReference type="InterPro" id="IPR000014">
    <property type="entry name" value="PAS"/>
</dbReference>
<evidence type="ECO:0000256" key="1">
    <source>
        <dbReference type="ARBA" id="ARBA00000085"/>
    </source>
</evidence>
<comment type="caution">
    <text evidence="9">The sequence shown here is derived from an EMBL/GenBank/DDBJ whole genome shotgun (WGS) entry which is preliminary data.</text>
</comment>
<sequence length="634" mass="72130">MSKHQALGSQPDRLPEAIAEIMDNLDDLIWSLALPDLRPTYFNRAAEQAYGDRCQAPKDPWYWLKNVVAADRHKMQTAIHTAQLNDSCLINYRIATDGGIRHYSAKLKTFKDASGSAIRLDAIATLCKEICAETDKQPQTDRKLAQERLVKSDAHLKAAQRIGKLGSWEYDIQQDKATWSEEVFRIFGRDPAMPELRYLELKNYIHPEDFEYFDRTVQNAVQNCQPYDVDYRICRADGTLIYVSMKAEIIGDATGQPVQIVGTLLDISDRKLAELELIRSRDLRESIFNESTDALFLVDPQTLLTTDCNLPAVALFEASEKSQLIGIEGHILQRYQFSPEEMQEIALDINKHGFWSREVEYVTLKGKQFWGNLAVRVIQIAGNSINLVRVSDISDRKDFESQILKTSQELESTNQELESFCYSVSHDLRAPLRHIHGFVNALKQQINQQNAIDDPKIIHYLEVIDNSSQKMGQLIDGLLSLSRYGRRPLELKQLKLRNLVDEAIEVICGDLDCLANVQFEVSELPDIVGDPTLLEQVFRNLISNAIKFSRNHPQPCISISSLPDRTIMIKDNGVGFQMEYADKLFGAFQRLHSDRDFEGTGIGLAIVHRIVQRHHGKVWAESQPNQGATFFIQI</sequence>
<dbReference type="InterPro" id="IPR036890">
    <property type="entry name" value="HATPase_C_sf"/>
</dbReference>
<comment type="catalytic activity">
    <reaction evidence="1">
        <text>ATP + protein L-histidine = ADP + protein N-phospho-L-histidine.</text>
        <dbReference type="EC" id="2.7.13.3"/>
    </reaction>
</comment>
<evidence type="ECO:0000313" key="9">
    <source>
        <dbReference type="EMBL" id="MBD2148797.1"/>
    </source>
</evidence>
<dbReference type="PROSITE" id="PS50113">
    <property type="entry name" value="PAC"/>
    <property type="match status" value="1"/>
</dbReference>
<dbReference type="Proteomes" id="UP000631421">
    <property type="component" value="Unassembled WGS sequence"/>
</dbReference>
<dbReference type="NCBIfam" id="TIGR00229">
    <property type="entry name" value="sensory_box"/>
    <property type="match status" value="1"/>
</dbReference>
<accession>A0A926UR66</accession>
<keyword evidence="3" id="KW-0597">Phosphoprotein</keyword>
<keyword evidence="10" id="KW-1185">Reference proteome</keyword>
<dbReference type="EC" id="2.7.13.3" evidence="2"/>
<dbReference type="SUPFAM" id="SSF55785">
    <property type="entry name" value="PYP-like sensor domain (PAS domain)"/>
    <property type="match status" value="2"/>
</dbReference>
<reference evidence="9" key="2">
    <citation type="submission" date="2020-08" db="EMBL/GenBank/DDBJ databases">
        <authorList>
            <person name="Chen M."/>
            <person name="Teng W."/>
            <person name="Zhao L."/>
            <person name="Hu C."/>
            <person name="Zhou Y."/>
            <person name="Han B."/>
            <person name="Song L."/>
            <person name="Shu W."/>
        </authorList>
    </citation>
    <scope>NUCLEOTIDE SEQUENCE</scope>
    <source>
        <strain evidence="9">FACHB-1277</strain>
    </source>
</reference>
<dbReference type="SMART" id="SM00388">
    <property type="entry name" value="HisKA"/>
    <property type="match status" value="1"/>
</dbReference>
<dbReference type="GO" id="GO:0000155">
    <property type="term" value="F:phosphorelay sensor kinase activity"/>
    <property type="evidence" value="ECO:0007669"/>
    <property type="project" value="InterPro"/>
</dbReference>
<dbReference type="AlphaFoldDB" id="A0A926UR66"/>
<dbReference type="InterPro" id="IPR035965">
    <property type="entry name" value="PAS-like_dom_sf"/>
</dbReference>
<dbReference type="Pfam" id="PF00512">
    <property type="entry name" value="HisKA"/>
    <property type="match status" value="1"/>
</dbReference>
<keyword evidence="6" id="KW-0902">Two-component regulatory system</keyword>
<dbReference type="PRINTS" id="PR00344">
    <property type="entry name" value="BCTRLSENSOR"/>
</dbReference>
<dbReference type="CDD" id="cd00130">
    <property type="entry name" value="PAS"/>
    <property type="match status" value="2"/>
</dbReference>
<evidence type="ECO:0000256" key="2">
    <source>
        <dbReference type="ARBA" id="ARBA00012438"/>
    </source>
</evidence>
<dbReference type="InterPro" id="IPR013655">
    <property type="entry name" value="PAS_fold_3"/>
</dbReference>
<dbReference type="Gene3D" id="2.10.70.100">
    <property type="match status" value="1"/>
</dbReference>
<dbReference type="PROSITE" id="PS50109">
    <property type="entry name" value="HIS_KIN"/>
    <property type="match status" value="1"/>
</dbReference>
<keyword evidence="5" id="KW-0418">Kinase</keyword>
<dbReference type="InterPro" id="IPR000700">
    <property type="entry name" value="PAS-assoc_C"/>
</dbReference>
<evidence type="ECO:0000256" key="4">
    <source>
        <dbReference type="ARBA" id="ARBA00022679"/>
    </source>
</evidence>
<gene>
    <name evidence="9" type="ORF">H6F44_01445</name>
</gene>
<evidence type="ECO:0000259" key="8">
    <source>
        <dbReference type="PROSITE" id="PS50113"/>
    </source>
</evidence>
<dbReference type="InterPro" id="IPR052162">
    <property type="entry name" value="Sensor_kinase/Photoreceptor"/>
</dbReference>
<dbReference type="SUPFAM" id="SSF55874">
    <property type="entry name" value="ATPase domain of HSP90 chaperone/DNA topoisomerase II/histidine kinase"/>
    <property type="match status" value="1"/>
</dbReference>
<dbReference type="InterPro" id="IPR003594">
    <property type="entry name" value="HATPase_dom"/>
</dbReference>
<feature type="domain" description="PAC" evidence="8">
    <location>
        <begin position="227"/>
        <end position="279"/>
    </location>
</feature>
<evidence type="ECO:0000259" key="7">
    <source>
        <dbReference type="PROSITE" id="PS50109"/>
    </source>
</evidence>
<dbReference type="SMART" id="SM00086">
    <property type="entry name" value="PAC"/>
    <property type="match status" value="2"/>
</dbReference>
<dbReference type="InterPro" id="IPR036097">
    <property type="entry name" value="HisK_dim/P_sf"/>
</dbReference>
<dbReference type="Gene3D" id="3.30.450.20">
    <property type="entry name" value="PAS domain"/>
    <property type="match status" value="3"/>
</dbReference>
<dbReference type="SUPFAM" id="SSF47384">
    <property type="entry name" value="Homodimeric domain of signal transducing histidine kinase"/>
    <property type="match status" value="1"/>
</dbReference>
<dbReference type="Pfam" id="PF13426">
    <property type="entry name" value="PAS_9"/>
    <property type="match status" value="1"/>
</dbReference>
<dbReference type="InterPro" id="IPR001610">
    <property type="entry name" value="PAC"/>
</dbReference>
<dbReference type="PANTHER" id="PTHR43304">
    <property type="entry name" value="PHYTOCHROME-LIKE PROTEIN CPH1"/>
    <property type="match status" value="1"/>
</dbReference>
<dbReference type="Pfam" id="PF08447">
    <property type="entry name" value="PAS_3"/>
    <property type="match status" value="1"/>
</dbReference>
<dbReference type="FunFam" id="3.30.565.10:FF:000006">
    <property type="entry name" value="Sensor histidine kinase WalK"/>
    <property type="match status" value="1"/>
</dbReference>
<dbReference type="InterPro" id="IPR004358">
    <property type="entry name" value="Sig_transdc_His_kin-like_C"/>
</dbReference>
<feature type="domain" description="Histidine kinase" evidence="7">
    <location>
        <begin position="423"/>
        <end position="634"/>
    </location>
</feature>
<dbReference type="CDD" id="cd00082">
    <property type="entry name" value="HisKA"/>
    <property type="match status" value="1"/>
</dbReference>
<reference evidence="9" key="1">
    <citation type="journal article" date="2015" name="ISME J.">
        <title>Draft Genome Sequence of Streptomyces incarnatus NRRL8089, which Produces the Nucleoside Antibiotic Sinefungin.</title>
        <authorList>
            <person name="Oshima K."/>
            <person name="Hattori M."/>
            <person name="Shimizu H."/>
            <person name="Fukuda K."/>
            <person name="Nemoto M."/>
            <person name="Inagaki K."/>
            <person name="Tamura T."/>
        </authorList>
    </citation>
    <scope>NUCLEOTIDE SEQUENCE</scope>
    <source>
        <strain evidence="9">FACHB-1277</strain>
    </source>
</reference>
<evidence type="ECO:0000313" key="10">
    <source>
        <dbReference type="Proteomes" id="UP000631421"/>
    </source>
</evidence>
<organism evidence="9 10">
    <name type="scientific">Pseudanabaena cinerea FACHB-1277</name>
    <dbReference type="NCBI Taxonomy" id="2949581"/>
    <lineage>
        <taxon>Bacteria</taxon>
        <taxon>Bacillati</taxon>
        <taxon>Cyanobacteriota</taxon>
        <taxon>Cyanophyceae</taxon>
        <taxon>Pseudanabaenales</taxon>
        <taxon>Pseudanabaenaceae</taxon>
        <taxon>Pseudanabaena</taxon>
        <taxon>Pseudanabaena cinerea</taxon>
    </lineage>
</organism>
<dbReference type="PANTHER" id="PTHR43304:SF1">
    <property type="entry name" value="PAC DOMAIN-CONTAINING PROTEIN"/>
    <property type="match status" value="1"/>
</dbReference>
<dbReference type="SMART" id="SM00091">
    <property type="entry name" value="PAS"/>
    <property type="match status" value="3"/>
</dbReference>
<protein>
    <recommendedName>
        <fullName evidence="2">histidine kinase</fullName>
        <ecNumber evidence="2">2.7.13.3</ecNumber>
    </recommendedName>
</protein>
<name>A0A926UR66_9CYAN</name>